<reference evidence="2 3" key="1">
    <citation type="submission" date="2023-05" db="EMBL/GenBank/DDBJ databases">
        <title>Draft genome sequence of Streptomyces sp. B-S-A8 isolated from a cave soil in Thailand.</title>
        <authorList>
            <person name="Chamroensaksri N."/>
            <person name="Muangham S."/>
        </authorList>
    </citation>
    <scope>NUCLEOTIDE SEQUENCE [LARGE SCALE GENOMIC DNA]</scope>
    <source>
        <strain evidence="2 3">B-S-A8</strain>
    </source>
</reference>
<gene>
    <name evidence="2" type="ORF">QIS99_02670</name>
</gene>
<dbReference type="EMBL" id="JASCIR010000002">
    <property type="protein sequence ID" value="MDI3385125.1"/>
    <property type="molecule type" value="Genomic_DNA"/>
</dbReference>
<keyword evidence="1" id="KW-1133">Transmembrane helix</keyword>
<dbReference type="InterPro" id="IPR007403">
    <property type="entry name" value="DUF456"/>
</dbReference>
<evidence type="ECO:0000313" key="2">
    <source>
        <dbReference type="EMBL" id="MDI3385125.1"/>
    </source>
</evidence>
<organism evidence="2 3">
    <name type="scientific">Streptomyces solicavernae</name>
    <dbReference type="NCBI Taxonomy" id="3043614"/>
    <lineage>
        <taxon>Bacteria</taxon>
        <taxon>Bacillati</taxon>
        <taxon>Actinomycetota</taxon>
        <taxon>Actinomycetes</taxon>
        <taxon>Kitasatosporales</taxon>
        <taxon>Streptomycetaceae</taxon>
        <taxon>Streptomyces</taxon>
    </lineage>
</organism>
<dbReference type="Pfam" id="PF04306">
    <property type="entry name" value="DUF456"/>
    <property type="match status" value="1"/>
</dbReference>
<dbReference type="Proteomes" id="UP001224661">
    <property type="component" value="Unassembled WGS sequence"/>
</dbReference>
<feature type="transmembrane region" description="Helical" evidence="1">
    <location>
        <begin position="132"/>
        <end position="159"/>
    </location>
</feature>
<name>A0ABT6RLF4_9ACTN</name>
<proteinExistence type="predicted"/>
<comment type="caution">
    <text evidence="2">The sequence shown here is derived from an EMBL/GenBank/DDBJ whole genome shotgun (WGS) entry which is preliminary data.</text>
</comment>
<sequence>MSVWELLLVGAVLLLGLVGLLVPGVPGTLLVWGAVVWWALQDQSGVAWGVLVGATVLLLLQHAVRWRLPPRRIRGVGVTRRMVVGAGLGAFVGFVVVPVIGSVPGFIGGAYLSERRRLGSHGAAWSSTRAAMRAVGTSVLVELFACLLIVGAWLGVLIWG</sequence>
<evidence type="ECO:0000313" key="3">
    <source>
        <dbReference type="Proteomes" id="UP001224661"/>
    </source>
</evidence>
<keyword evidence="1" id="KW-0812">Transmembrane</keyword>
<feature type="transmembrane region" description="Helical" evidence="1">
    <location>
        <begin position="85"/>
        <end position="112"/>
    </location>
</feature>
<evidence type="ECO:0000256" key="1">
    <source>
        <dbReference type="SAM" id="Phobius"/>
    </source>
</evidence>
<accession>A0ABT6RLF4</accession>
<dbReference type="RefSeq" id="WP_282509986.1">
    <property type="nucleotide sequence ID" value="NZ_JASCIR010000002.1"/>
</dbReference>
<feature type="transmembrane region" description="Helical" evidence="1">
    <location>
        <begin position="7"/>
        <end position="40"/>
    </location>
</feature>
<feature type="transmembrane region" description="Helical" evidence="1">
    <location>
        <begin position="46"/>
        <end position="64"/>
    </location>
</feature>
<keyword evidence="1" id="KW-0472">Membrane</keyword>
<keyword evidence="3" id="KW-1185">Reference proteome</keyword>
<protein>
    <submittedName>
        <fullName evidence="2">DUF456 domain-containing protein</fullName>
    </submittedName>
</protein>